<protein>
    <submittedName>
        <fullName evidence="1">Uncharacterized protein</fullName>
    </submittedName>
</protein>
<name>A0A2P2QM37_RHIMU</name>
<dbReference type="EMBL" id="GGEC01087527">
    <property type="protein sequence ID" value="MBX68011.1"/>
    <property type="molecule type" value="Transcribed_RNA"/>
</dbReference>
<dbReference type="AlphaFoldDB" id="A0A2P2QM37"/>
<sequence length="34" mass="3753">MMTFLNPCKGGALCTSETLYFTNNILGTFCSNME</sequence>
<evidence type="ECO:0000313" key="1">
    <source>
        <dbReference type="EMBL" id="MBX68011.1"/>
    </source>
</evidence>
<organism evidence="1">
    <name type="scientific">Rhizophora mucronata</name>
    <name type="common">Asiatic mangrove</name>
    <dbReference type="NCBI Taxonomy" id="61149"/>
    <lineage>
        <taxon>Eukaryota</taxon>
        <taxon>Viridiplantae</taxon>
        <taxon>Streptophyta</taxon>
        <taxon>Embryophyta</taxon>
        <taxon>Tracheophyta</taxon>
        <taxon>Spermatophyta</taxon>
        <taxon>Magnoliopsida</taxon>
        <taxon>eudicotyledons</taxon>
        <taxon>Gunneridae</taxon>
        <taxon>Pentapetalae</taxon>
        <taxon>rosids</taxon>
        <taxon>fabids</taxon>
        <taxon>Malpighiales</taxon>
        <taxon>Rhizophoraceae</taxon>
        <taxon>Rhizophora</taxon>
    </lineage>
</organism>
<accession>A0A2P2QM37</accession>
<proteinExistence type="predicted"/>
<reference evidence="1" key="1">
    <citation type="submission" date="2018-02" db="EMBL/GenBank/DDBJ databases">
        <title>Rhizophora mucronata_Transcriptome.</title>
        <authorList>
            <person name="Meera S.P."/>
            <person name="Sreeshan A."/>
            <person name="Augustine A."/>
        </authorList>
    </citation>
    <scope>NUCLEOTIDE SEQUENCE</scope>
    <source>
        <tissue evidence="1">Leaf</tissue>
    </source>
</reference>